<feature type="coiled-coil region" evidence="1">
    <location>
        <begin position="314"/>
        <end position="355"/>
    </location>
</feature>
<dbReference type="InterPro" id="IPR038729">
    <property type="entry name" value="Rad50/SbcC_AAA"/>
</dbReference>
<dbReference type="PANTHER" id="PTHR32114">
    <property type="entry name" value="ABC TRANSPORTER ABCH.3"/>
    <property type="match status" value="1"/>
</dbReference>
<evidence type="ECO:0000259" key="3">
    <source>
        <dbReference type="Pfam" id="PF13476"/>
    </source>
</evidence>
<dbReference type="Proteomes" id="UP001155586">
    <property type="component" value="Unassembled WGS sequence"/>
</dbReference>
<feature type="coiled-coil region" evidence="1">
    <location>
        <begin position="407"/>
        <end position="434"/>
    </location>
</feature>
<dbReference type="InterPro" id="IPR027417">
    <property type="entry name" value="P-loop_NTPase"/>
</dbReference>
<dbReference type="GO" id="GO:0016887">
    <property type="term" value="F:ATP hydrolysis activity"/>
    <property type="evidence" value="ECO:0007669"/>
    <property type="project" value="InterPro"/>
</dbReference>
<name>A0A9X3HT72_9VIBR</name>
<evidence type="ECO:0000313" key="4">
    <source>
        <dbReference type="EMBL" id="MCW8335605.1"/>
    </source>
</evidence>
<accession>A0A9X3HT72</accession>
<feature type="coiled-coil region" evidence="1">
    <location>
        <begin position="226"/>
        <end position="277"/>
    </location>
</feature>
<evidence type="ECO:0000256" key="2">
    <source>
        <dbReference type="SAM" id="MobiDB-lite"/>
    </source>
</evidence>
<feature type="domain" description="Rad50/SbcC-type AAA" evidence="3">
    <location>
        <begin position="5"/>
        <end position="243"/>
    </location>
</feature>
<evidence type="ECO:0000313" key="5">
    <source>
        <dbReference type="Proteomes" id="UP001155586"/>
    </source>
</evidence>
<dbReference type="EMBL" id="JAKRRX010000126">
    <property type="protein sequence ID" value="MCW8335605.1"/>
    <property type="molecule type" value="Genomic_DNA"/>
</dbReference>
<comment type="caution">
    <text evidence="4">The sequence shown here is derived from an EMBL/GenBank/DDBJ whole genome shotgun (WGS) entry which is preliminary data.</text>
</comment>
<feature type="region of interest" description="Disordered" evidence="2">
    <location>
        <begin position="90"/>
        <end position="111"/>
    </location>
</feature>
<dbReference type="SUPFAM" id="SSF52540">
    <property type="entry name" value="P-loop containing nucleoside triphosphate hydrolases"/>
    <property type="match status" value="1"/>
</dbReference>
<dbReference type="Pfam" id="PF13558">
    <property type="entry name" value="SbcC_Walker_B"/>
    <property type="match status" value="1"/>
</dbReference>
<gene>
    <name evidence="4" type="ORF">MD483_17480</name>
</gene>
<reference evidence="4" key="1">
    <citation type="submission" date="2022-02" db="EMBL/GenBank/DDBJ databases">
        <title>Vibrio sp. nov., a new bacterium isolated from Bohai sea, China.</title>
        <authorList>
            <person name="Yuan Y."/>
        </authorList>
    </citation>
    <scope>NUCLEOTIDE SEQUENCE</scope>
    <source>
        <strain evidence="4">DBSS07</strain>
    </source>
</reference>
<dbReference type="AlphaFoldDB" id="A0A9X3HT72"/>
<dbReference type="Pfam" id="PF13476">
    <property type="entry name" value="AAA_23"/>
    <property type="match status" value="1"/>
</dbReference>
<keyword evidence="5" id="KW-1185">Reference proteome</keyword>
<organism evidence="4 5">
    <name type="scientific">Vibrio paucivorans</name>
    <dbReference type="NCBI Taxonomy" id="2829489"/>
    <lineage>
        <taxon>Bacteria</taxon>
        <taxon>Pseudomonadati</taxon>
        <taxon>Pseudomonadota</taxon>
        <taxon>Gammaproteobacteria</taxon>
        <taxon>Vibrionales</taxon>
        <taxon>Vibrionaceae</taxon>
        <taxon>Vibrio</taxon>
    </lineage>
</organism>
<dbReference type="RefSeq" id="WP_265688736.1">
    <property type="nucleotide sequence ID" value="NZ_JAKRRX010000126.1"/>
</dbReference>
<feature type="coiled-coil region" evidence="1">
    <location>
        <begin position="758"/>
        <end position="785"/>
    </location>
</feature>
<sequence>MKPISLSIQAFGPFASKEHIDFTKLGSNPLFLINGPTGSGKTSILDAICFALYGETTGNERQGMQMRSDQADIATPTEVTLEFSLSNKRYRVTRSPEQQAPKARGEGTTTRKHTASLYDVTDYELTAEDKLITSKTAQVKTEVTELIGLNETQFRQVMVLPQGKFRELLLASSKEREAIFGQLFQTDIYKKIEFALKDKAGEIVKAKDEFDNQIRGALTVAEVSSEDELQELASQLTTRVETLQLDEQTAQSEQSRLNAELQKAQALNQEFAKYSNAQASLKQHLYEQEQVQVWQSRLALANQANKLELAYVTRQNAEKQFTELSQQDQKLKVRVTNAKAELTEAETQQEKASEESNQLPHLSEQLFRIEQVKTKWSEKRTAEKQLSSYMAAKGELNKTLSQYISFRDKLSEEAQQLKQDLDKARLDLNEKVKLEAELVAHQRLHSDFTKLQATILEIGQLEQQSQTFEVNVVSARNLWHTEQKIADSLELKWHTSQASILAQKLKQGEACPVCGSENHPAPAQFVGEAVSKEQVQAARANERDALNNFNHHNNLFEQHKSQLLEKGKLRGEQQANLGETTFQSIESINQALAELVARLEQLNSIDLAQMEKEVEELNQRCVTGDNKINEVREQISANDSKVELQTAQVTSLVNSIDPQYQSLEGVEKDYLNTQQTVSRINANAEHAQKAYQSAMVAHNELDTQFKTNLEYLAQAQNGLSAASSQWLDKLKLSDFENEEHYLANRHSEQTIEQWQLGVQQFTETKARLEQTISDLESQLKDVEQPQLEQLTVQLSQQDLVYKQAREALDTAKSQYQRVVKVGQDIAILHQKNEKLEADYKVYGTLYDVASGKTGSRISLHRFVLGVLLDDVLIQASGRLNIMSKGRYRLVRKTEGFKGAAGRGLDLSVEDGYTGKNRDVATLSGGESFMAALALALGLSDVVQSYSGGIRLDTLFIDEGFGSLDPESLELALQTLIDLQQGGRTIGIISHVSELKEQMALRIDVNSSRSGSQIRVTNA</sequence>
<keyword evidence="1" id="KW-0175">Coiled coil</keyword>
<dbReference type="PANTHER" id="PTHR32114:SF2">
    <property type="entry name" value="ABC TRANSPORTER ABCH.3"/>
    <property type="match status" value="1"/>
</dbReference>
<protein>
    <submittedName>
        <fullName evidence="4">SMC family ATPase</fullName>
    </submittedName>
</protein>
<dbReference type="Gene3D" id="3.40.50.300">
    <property type="entry name" value="P-loop containing nucleotide triphosphate hydrolases"/>
    <property type="match status" value="2"/>
</dbReference>
<evidence type="ECO:0000256" key="1">
    <source>
        <dbReference type="SAM" id="Coils"/>
    </source>
</evidence>
<dbReference type="GO" id="GO:0006302">
    <property type="term" value="P:double-strand break repair"/>
    <property type="evidence" value="ECO:0007669"/>
    <property type="project" value="InterPro"/>
</dbReference>
<proteinExistence type="predicted"/>
<feature type="coiled-coil region" evidence="1">
    <location>
        <begin position="585"/>
        <end position="634"/>
    </location>
</feature>